<dbReference type="Proteomes" id="UP001219518">
    <property type="component" value="Unassembled WGS sequence"/>
</dbReference>
<dbReference type="AlphaFoldDB" id="A0AAE1LU73"/>
<sequence>MNSCDPVTNRNSAFQLQSSIRISAAKSGVTLNNFSCKEISATVPNATPPCSSKESECEIKEDDLPLPLVKSKVSAITSNETLDSSFPTPTRTKTARAEPNVSAAKSGVTLNNFSCKEISTAVPYTTSPCCSKECQCEIKDYESSLPLVKSKASRRRLSKPNYVQSSSDDGDFYGDSSDNYTPTEKDSESEVIADSEASDTIECMTKMKSSTTTEAKERETVMEPDLSADLEDSDSTEFKKKSKSSTSTEAIQRKRVKEHGLGNKSSVAKSCKEQEPSSASGTVKVQKIHKTRIVNNRDWSKQYACYYCGIVRSKLMEHYESQHAEEKEVVNILALPVNSKERHAAIGKLRAAGALKHNEKVNSLGKGVLQVKRRCKRSGSPKEYQTCPYCGESMKLVSRHKKKCALKPSVGSKKTSGTRIMSSIPNEFHKGVFLNVVLRESRSKDEIFHLVKNDELLVEFGASLVEHHSNKPQQYNNIRNKLRNCGRFLRAIKSLGPSIKCLEDAITPMKFDLCIQATQQVAGFDLSTNTFKIPSVAKRIGDLLEAIAVILQKRAIKTQNEAKQKCIRDFITLREMDWSSKVSSKASLQLKELRYNKPVPLPDKDDTIKLADYLETHTEKAMKSLEDTQTSKHFNDLTQVTLARILVFNRKRPGDVHNLTVETYICKKEKSRKLTSQSGRVLIQRSKPL</sequence>
<gene>
    <name evidence="2" type="ORF">KUF71_002737</name>
</gene>
<dbReference type="PANTHER" id="PTHR33480">
    <property type="entry name" value="SET DOMAIN-CONTAINING PROTEIN-RELATED"/>
    <property type="match status" value="1"/>
</dbReference>
<evidence type="ECO:0000313" key="3">
    <source>
        <dbReference type="Proteomes" id="UP001219518"/>
    </source>
</evidence>
<feature type="compositionally biased region" description="Acidic residues" evidence="1">
    <location>
        <begin position="226"/>
        <end position="235"/>
    </location>
</feature>
<comment type="caution">
    <text evidence="2">The sequence shown here is derived from an EMBL/GenBank/DDBJ whole genome shotgun (WGS) entry which is preliminary data.</text>
</comment>
<proteinExistence type="predicted"/>
<accession>A0AAE1LU73</accession>
<name>A0AAE1LU73_9NEOP</name>
<dbReference type="EMBL" id="JAHWGI010001439">
    <property type="protein sequence ID" value="KAK3932766.1"/>
    <property type="molecule type" value="Genomic_DNA"/>
</dbReference>
<evidence type="ECO:0000313" key="2">
    <source>
        <dbReference type="EMBL" id="KAK3932766.1"/>
    </source>
</evidence>
<feature type="compositionally biased region" description="Acidic residues" evidence="1">
    <location>
        <begin position="189"/>
        <end position="199"/>
    </location>
</feature>
<organism evidence="2 3">
    <name type="scientific">Frankliniella fusca</name>
    <dbReference type="NCBI Taxonomy" id="407009"/>
    <lineage>
        <taxon>Eukaryota</taxon>
        <taxon>Metazoa</taxon>
        <taxon>Ecdysozoa</taxon>
        <taxon>Arthropoda</taxon>
        <taxon>Hexapoda</taxon>
        <taxon>Insecta</taxon>
        <taxon>Pterygota</taxon>
        <taxon>Neoptera</taxon>
        <taxon>Paraneoptera</taxon>
        <taxon>Thysanoptera</taxon>
        <taxon>Terebrantia</taxon>
        <taxon>Thripoidea</taxon>
        <taxon>Thripidae</taxon>
        <taxon>Frankliniella</taxon>
    </lineage>
</organism>
<dbReference type="PANTHER" id="PTHR33480:SF1">
    <property type="entry name" value="TYR RECOMBINASE DOMAIN-CONTAINING PROTEIN"/>
    <property type="match status" value="1"/>
</dbReference>
<feature type="region of interest" description="Disordered" evidence="1">
    <location>
        <begin position="80"/>
        <end position="100"/>
    </location>
</feature>
<reference evidence="2" key="2">
    <citation type="journal article" date="2023" name="BMC Genomics">
        <title>Pest status, molecular evolution, and epigenetic factors derived from the genome assembly of Frankliniella fusca, a thysanopteran phytovirus vector.</title>
        <authorList>
            <person name="Catto M.A."/>
            <person name="Labadie P.E."/>
            <person name="Jacobson A.L."/>
            <person name="Kennedy G.G."/>
            <person name="Srinivasan R."/>
            <person name="Hunt B.G."/>
        </authorList>
    </citation>
    <scope>NUCLEOTIDE SEQUENCE</scope>
    <source>
        <strain evidence="2">PL_HMW_Pooled</strain>
    </source>
</reference>
<evidence type="ECO:0000256" key="1">
    <source>
        <dbReference type="SAM" id="MobiDB-lite"/>
    </source>
</evidence>
<feature type="compositionally biased region" description="Polar residues" evidence="1">
    <location>
        <begin position="80"/>
        <end position="92"/>
    </location>
</feature>
<keyword evidence="3" id="KW-1185">Reference proteome</keyword>
<protein>
    <submittedName>
        <fullName evidence="2">Hemoglobin subunit beta</fullName>
    </submittedName>
</protein>
<feature type="region of interest" description="Disordered" evidence="1">
    <location>
        <begin position="150"/>
        <end position="283"/>
    </location>
</feature>
<reference evidence="2" key="1">
    <citation type="submission" date="2021-07" db="EMBL/GenBank/DDBJ databases">
        <authorList>
            <person name="Catto M.A."/>
            <person name="Jacobson A."/>
            <person name="Kennedy G."/>
            <person name="Labadie P."/>
            <person name="Hunt B.G."/>
            <person name="Srinivasan R."/>
        </authorList>
    </citation>
    <scope>NUCLEOTIDE SEQUENCE</scope>
    <source>
        <strain evidence="2">PL_HMW_Pooled</strain>
        <tissue evidence="2">Head</tissue>
    </source>
</reference>